<evidence type="ECO:0000313" key="2">
    <source>
        <dbReference type="Proteomes" id="UP001429357"/>
    </source>
</evidence>
<proteinExistence type="predicted"/>
<evidence type="ECO:0000313" key="1">
    <source>
        <dbReference type="EMBL" id="MEO1781414.1"/>
    </source>
</evidence>
<protein>
    <recommendedName>
        <fullName evidence="3">DUF3006 domain-containing protein</fullName>
    </recommendedName>
</protein>
<comment type="caution">
    <text evidence="1">The sequence shown here is derived from an EMBL/GenBank/DDBJ whole genome shotgun (WGS) entry which is preliminary data.</text>
</comment>
<name>A0ABV0F2A2_9ENTE</name>
<accession>A0ABV0F2A2</accession>
<reference evidence="1 2" key="2">
    <citation type="submission" date="2024-02" db="EMBL/GenBank/DDBJ databases">
        <title>The Genome Sequence of Enterococcus diestrammenae JM9A.</title>
        <authorList>
            <person name="Earl A."/>
            <person name="Manson A."/>
            <person name="Gilmore M."/>
            <person name="Sanders J."/>
            <person name="Shea T."/>
            <person name="Howe W."/>
            <person name="Livny J."/>
            <person name="Cuomo C."/>
            <person name="Neafsey D."/>
            <person name="Birren B."/>
        </authorList>
    </citation>
    <scope>NUCLEOTIDE SEQUENCE [LARGE SCALE GENOMIC DNA]</scope>
    <source>
        <strain evidence="1 2">JM9A</strain>
    </source>
</reference>
<dbReference type="EMBL" id="MAEI02000001">
    <property type="protein sequence ID" value="MEO1781414.1"/>
    <property type="molecule type" value="Genomic_DNA"/>
</dbReference>
<reference evidence="2" key="1">
    <citation type="submission" date="2016-06" db="EMBL/GenBank/DDBJ databases">
        <title>Four novel species of enterococci isolated from chicken manure.</title>
        <authorList>
            <person name="Van Tyne D."/>
        </authorList>
    </citation>
    <scope>NUCLEOTIDE SEQUENCE [LARGE SCALE GENOMIC DNA]</scope>
    <source>
        <strain evidence="2">JM9A</strain>
    </source>
</reference>
<dbReference type="RefSeq" id="WP_161868844.1">
    <property type="nucleotide sequence ID" value="NZ_JAQFAM010000002.1"/>
</dbReference>
<keyword evidence="2" id="KW-1185">Reference proteome</keyword>
<organism evidence="1 2">
    <name type="scientific">Enterococcus diestrammenae</name>
    <dbReference type="NCBI Taxonomy" id="1155073"/>
    <lineage>
        <taxon>Bacteria</taxon>
        <taxon>Bacillati</taxon>
        <taxon>Bacillota</taxon>
        <taxon>Bacilli</taxon>
        <taxon>Lactobacillales</taxon>
        <taxon>Enterococcaceae</taxon>
        <taxon>Enterococcus</taxon>
    </lineage>
</organism>
<dbReference type="Proteomes" id="UP001429357">
    <property type="component" value="Unassembled WGS sequence"/>
</dbReference>
<gene>
    <name evidence="1" type="ORF">BAU18_000999</name>
</gene>
<sequence>MNKIEEWLQQGGEIFVVQEGEGGHKISAYDELVKLAMPKHGDGLAEAVIIEKDGQSLKSTANEPGLDNLVSAIEKMIADFTK</sequence>
<evidence type="ECO:0008006" key="3">
    <source>
        <dbReference type="Google" id="ProtNLM"/>
    </source>
</evidence>